<sequence length="81" mass="8931">MQIAQRHHGDSRVTKLHARTRGSIQHPPGNHLDRTASGIDVDYSASAALLNISNLDAVPIQRVPTIMDFNFLPDMGRMNGQ</sequence>
<evidence type="ECO:0000256" key="1">
    <source>
        <dbReference type="SAM" id="MobiDB-lite"/>
    </source>
</evidence>
<evidence type="ECO:0000313" key="3">
    <source>
        <dbReference type="Proteomes" id="UP000194546"/>
    </source>
</evidence>
<feature type="region of interest" description="Disordered" evidence="1">
    <location>
        <begin position="1"/>
        <end position="36"/>
    </location>
</feature>
<protein>
    <submittedName>
        <fullName evidence="2">Uncharacterized protein</fullName>
    </submittedName>
</protein>
<comment type="caution">
    <text evidence="2">The sequence shown here is derived from an EMBL/GenBank/DDBJ whole genome shotgun (WGS) entry which is preliminary data.</text>
</comment>
<organism evidence="2 3">
    <name type="scientific">Caballeronia sordidicola</name>
    <name type="common">Burkholderia sordidicola</name>
    <dbReference type="NCBI Taxonomy" id="196367"/>
    <lineage>
        <taxon>Bacteria</taxon>
        <taxon>Pseudomonadati</taxon>
        <taxon>Pseudomonadota</taxon>
        <taxon>Betaproteobacteria</taxon>
        <taxon>Burkholderiales</taxon>
        <taxon>Burkholderiaceae</taxon>
        <taxon>Caballeronia</taxon>
    </lineage>
</organism>
<gene>
    <name evidence="2" type="ORF">PAMC26510_11875</name>
</gene>
<evidence type="ECO:0000313" key="2">
    <source>
        <dbReference type="EMBL" id="OTP76351.1"/>
    </source>
</evidence>
<proteinExistence type="predicted"/>
<dbReference type="EMBL" id="NBTY01000059">
    <property type="protein sequence ID" value="OTP76351.1"/>
    <property type="molecule type" value="Genomic_DNA"/>
</dbReference>
<accession>A0A242MY43</accession>
<dbReference type="AlphaFoldDB" id="A0A242MY43"/>
<dbReference type="Proteomes" id="UP000194546">
    <property type="component" value="Unassembled WGS sequence"/>
</dbReference>
<name>A0A242MY43_CABSO</name>
<reference evidence="2 3" key="1">
    <citation type="submission" date="2017-03" db="EMBL/GenBank/DDBJ databases">
        <title>Genome analysis of strain PAMC 26510.</title>
        <authorList>
            <person name="Oh H.-M."/>
            <person name="Yang J.-A."/>
        </authorList>
    </citation>
    <scope>NUCLEOTIDE SEQUENCE [LARGE SCALE GENOMIC DNA]</scope>
    <source>
        <strain evidence="2 3">PAMC 26510</strain>
    </source>
</reference>